<keyword evidence="2" id="KW-1185">Reference proteome</keyword>
<dbReference type="STRING" id="349095.SAMN05660299_00236"/>
<evidence type="ECO:0000313" key="1">
    <source>
        <dbReference type="EMBL" id="SDM10268.1"/>
    </source>
</evidence>
<gene>
    <name evidence="1" type="ORF">SAMN05660299_00236</name>
</gene>
<sequence length="137" mass="15338">MAEKHKKRADGRYQTTATIDGKRKFFFGKTFKEATENKETYLKTVQAAPHVDYNITLGQWLAIWLKGAKNTLSESSFVSYLHEDSARLSLLSGCHQNQQQVCHLQGSPLFPICHTLPVAILSSPATTSYLAYNTTLS</sequence>
<organism evidence="1 2">
    <name type="scientific">Megasphaera paucivorans</name>
    <dbReference type="NCBI Taxonomy" id="349095"/>
    <lineage>
        <taxon>Bacteria</taxon>
        <taxon>Bacillati</taxon>
        <taxon>Bacillota</taxon>
        <taxon>Negativicutes</taxon>
        <taxon>Veillonellales</taxon>
        <taxon>Veillonellaceae</taxon>
        <taxon>Megasphaera</taxon>
    </lineage>
</organism>
<dbReference type="AlphaFoldDB" id="A0A1G9QGW2"/>
<evidence type="ECO:0000313" key="2">
    <source>
        <dbReference type="Proteomes" id="UP000199309"/>
    </source>
</evidence>
<dbReference type="Proteomes" id="UP000199309">
    <property type="component" value="Unassembled WGS sequence"/>
</dbReference>
<reference evidence="1 2" key="1">
    <citation type="submission" date="2016-10" db="EMBL/GenBank/DDBJ databases">
        <authorList>
            <person name="de Groot N.N."/>
        </authorList>
    </citation>
    <scope>NUCLEOTIDE SEQUENCE [LARGE SCALE GENOMIC DNA]</scope>
    <source>
        <strain evidence="1 2">DSM 16981</strain>
    </source>
</reference>
<proteinExistence type="predicted"/>
<dbReference type="EMBL" id="FNHQ01000001">
    <property type="protein sequence ID" value="SDM10268.1"/>
    <property type="molecule type" value="Genomic_DNA"/>
</dbReference>
<protein>
    <recommendedName>
        <fullName evidence="3">AP2-like DNA-binding integrase domain-containing protein</fullName>
    </recommendedName>
</protein>
<evidence type="ECO:0008006" key="3">
    <source>
        <dbReference type="Google" id="ProtNLM"/>
    </source>
</evidence>
<accession>A0A1G9QGW2</accession>
<name>A0A1G9QGW2_9FIRM</name>